<dbReference type="VEuPathDB" id="MicrosporidiaDB:M153_2100020543"/>
<sequence length="174" mass="20813">MIVFLLPFTKYKVKLFFKNSNFAQVAANKVKFISDVPFDHLFPENVFFSSEYNENGQFLKFSTFLKKSSNILERIEIENADKDDKHAVTPVDQKKPKRKLLFTRLKQEFPTIFDLKIIKRRNWHEFMNREYFYTIRDSLNEILEDHELVQQILKYNLLSEKTAMLQSSISKESN</sequence>
<evidence type="ECO:0000313" key="1">
    <source>
        <dbReference type="EMBL" id="KRH95201.1"/>
    </source>
</evidence>
<organism evidence="1 2">
    <name type="scientific">Pseudoloma neurophilia</name>
    <dbReference type="NCBI Taxonomy" id="146866"/>
    <lineage>
        <taxon>Eukaryota</taxon>
        <taxon>Fungi</taxon>
        <taxon>Fungi incertae sedis</taxon>
        <taxon>Microsporidia</taxon>
        <taxon>Pseudoloma</taxon>
    </lineage>
</organism>
<accession>A0A0R0M806</accession>
<reference evidence="1 2" key="1">
    <citation type="submission" date="2015-07" db="EMBL/GenBank/DDBJ databases">
        <title>The genome of Pseudoloma neurophilia, a relevant intracellular parasite of the zebrafish.</title>
        <authorList>
            <person name="Ndikumana S."/>
            <person name="Pelin A."/>
            <person name="Sanders J."/>
            <person name="Corradi N."/>
        </authorList>
    </citation>
    <scope>NUCLEOTIDE SEQUENCE [LARGE SCALE GENOMIC DNA]</scope>
    <source>
        <strain evidence="1 2">MK1</strain>
    </source>
</reference>
<dbReference type="EMBL" id="LGUB01000003">
    <property type="protein sequence ID" value="KRH95201.1"/>
    <property type="molecule type" value="Genomic_DNA"/>
</dbReference>
<dbReference type="AlphaFoldDB" id="A0A0R0M806"/>
<keyword evidence="2" id="KW-1185">Reference proteome</keyword>
<protein>
    <submittedName>
        <fullName evidence="1">Uncharacterized protein</fullName>
    </submittedName>
</protein>
<evidence type="ECO:0000313" key="2">
    <source>
        <dbReference type="Proteomes" id="UP000051530"/>
    </source>
</evidence>
<gene>
    <name evidence="1" type="ORF">M153_2100020543</name>
</gene>
<comment type="caution">
    <text evidence="1">The sequence shown here is derived from an EMBL/GenBank/DDBJ whole genome shotgun (WGS) entry which is preliminary data.</text>
</comment>
<dbReference type="Proteomes" id="UP000051530">
    <property type="component" value="Unassembled WGS sequence"/>
</dbReference>
<name>A0A0R0M806_9MICR</name>
<proteinExistence type="predicted"/>